<sequence length="138" mass="15122">MEGETQREWVEYRQRKRAERLFEAAQVWSALAAGGVDAETVLAIDFVDFGPSQTQVEKLGQHLAENCTVTTEAGPGDYWLLKGTTRPYGLTLSAADHLAWVEFMCDVAADYGCVFSTWSMSAPSLDLTVSSETFEGGS</sequence>
<evidence type="ECO:0000313" key="1">
    <source>
        <dbReference type="EMBL" id="SIR15239.1"/>
    </source>
</evidence>
<reference evidence="2" key="1">
    <citation type="submission" date="2017-01" db="EMBL/GenBank/DDBJ databases">
        <authorList>
            <person name="Varghese N."/>
            <person name="Submissions S."/>
        </authorList>
    </citation>
    <scope>NUCLEOTIDE SEQUENCE [LARGE SCALE GENOMIC DNA]</scope>
    <source>
        <strain evidence="2">UM1</strain>
    </source>
</reference>
<keyword evidence="2" id="KW-1185">Reference proteome</keyword>
<evidence type="ECO:0000313" key="2">
    <source>
        <dbReference type="Proteomes" id="UP000241788"/>
    </source>
</evidence>
<dbReference type="Proteomes" id="UP000241788">
    <property type="component" value="Unassembled WGS sequence"/>
</dbReference>
<organism evidence="1 2">
    <name type="scientific">Solilutibacter tolerans</name>
    <dbReference type="NCBI Taxonomy" id="1604334"/>
    <lineage>
        <taxon>Bacteria</taxon>
        <taxon>Pseudomonadati</taxon>
        <taxon>Pseudomonadota</taxon>
        <taxon>Gammaproteobacteria</taxon>
        <taxon>Lysobacterales</taxon>
        <taxon>Lysobacteraceae</taxon>
        <taxon>Solilutibacter</taxon>
    </lineage>
</organism>
<dbReference type="EMBL" id="FTLW01000011">
    <property type="protein sequence ID" value="SIR15239.1"/>
    <property type="molecule type" value="Genomic_DNA"/>
</dbReference>
<proteinExistence type="predicted"/>
<dbReference type="AlphaFoldDB" id="A0A1N6YLA1"/>
<name>A0A1N6YLA1_9GAMM</name>
<protein>
    <submittedName>
        <fullName evidence="1">Uncharacterized protein</fullName>
    </submittedName>
</protein>
<dbReference type="OrthoDB" id="290819at2"/>
<gene>
    <name evidence="1" type="ORF">SAMN05421546_0007</name>
</gene>
<accession>A0A1N6YLA1</accession>